<dbReference type="RefSeq" id="WP_012186911.1">
    <property type="nucleotide sequence ID" value="NC_009954.1"/>
</dbReference>
<dbReference type="eggNOG" id="arCOG10501">
    <property type="taxonomic scope" value="Archaea"/>
</dbReference>
<dbReference type="OrthoDB" id="26433at2157"/>
<gene>
    <name evidence="2" type="ordered locus">Cmaq_1875</name>
</gene>
<dbReference type="KEGG" id="cma:Cmaq_1875"/>
<evidence type="ECO:0000256" key="1">
    <source>
        <dbReference type="SAM" id="Phobius"/>
    </source>
</evidence>
<keyword evidence="3" id="KW-1185">Reference proteome</keyword>
<proteinExistence type="predicted"/>
<dbReference type="Proteomes" id="UP000001137">
    <property type="component" value="Chromosome"/>
</dbReference>
<organism evidence="2 3">
    <name type="scientific">Caldivirga maquilingensis (strain ATCC 700844 / DSM 13496 / JCM 10307 / IC-167)</name>
    <dbReference type="NCBI Taxonomy" id="397948"/>
    <lineage>
        <taxon>Archaea</taxon>
        <taxon>Thermoproteota</taxon>
        <taxon>Thermoprotei</taxon>
        <taxon>Thermoproteales</taxon>
        <taxon>Thermoproteaceae</taxon>
        <taxon>Caldivirga</taxon>
    </lineage>
</organism>
<reference evidence="2 3" key="1">
    <citation type="submission" date="2007-10" db="EMBL/GenBank/DDBJ databases">
        <title>Complete sequence of Caldivirga maquilingensis IC-167.</title>
        <authorList>
            <consortium name="US DOE Joint Genome Institute"/>
            <person name="Copeland A."/>
            <person name="Lucas S."/>
            <person name="Lapidus A."/>
            <person name="Barry K."/>
            <person name="Glavina del Rio T."/>
            <person name="Dalin E."/>
            <person name="Tice H."/>
            <person name="Pitluck S."/>
            <person name="Saunders E."/>
            <person name="Brettin T."/>
            <person name="Bruce D."/>
            <person name="Detter J.C."/>
            <person name="Han C."/>
            <person name="Schmutz J."/>
            <person name="Larimer F."/>
            <person name="Land M."/>
            <person name="Hauser L."/>
            <person name="Kyrpides N."/>
            <person name="Ivanova N."/>
            <person name="Biddle J.F."/>
            <person name="Zhang Z."/>
            <person name="Fitz-Gibbon S.T."/>
            <person name="Lowe T.M."/>
            <person name="Saltikov C."/>
            <person name="House C.H."/>
            <person name="Richardson P."/>
        </authorList>
    </citation>
    <scope>NUCLEOTIDE SEQUENCE [LARGE SCALE GENOMIC DNA]</scope>
    <source>
        <strain evidence="3">ATCC 700844 / DSM 13496 / JCM 10307 / IC-167</strain>
    </source>
</reference>
<sequence length="698" mass="75742">MRGQAVVLIALVIVLAALALAVVFRVFAMAPAYVYQRSIYYVFKYNPLLVTQGLALSMNTAVYSFAVNFSRYMVNYGVTMYLHVLAGWTPLPTSLLSMLQQEFNLIINTAYAPTGLAVPVGQPVFNVSVFTDFYGALGVPNVNMIYSGGSGAGISIGVSQKFNMPTLGIYNLTLSDAFNYTAIFVHPGNSTCNVPTRAITYTAVYSCTFNFTSPQYYRCINPGVNETGLTYSIWAGIQSPQGIQEGALLLYPIDELDSSGGFRVSALFKVTNINDLSIGLSILDPYPSTPQGYAGYTIIVQSSSNNLMYTIYAGTNQVSQGTAPLSVLSGNVINVTIQVTGITGGPFSSNPTATATFYINGSSAASFSVSLPKWNYIYSQEFSSYMYELAGVDNAQGTYAPIGSWVTILNSSGANIFMVQVRLKQNYRLVVNPLILVSLNNAPALGTTLNLAYVKPTVGLRYLNISYVICNITSSGVIYEVNLSSINPQLIGYPYNQLLILTNYSGIVLALNPWSPGALATYGVDYSDYIPYSKYSSTSMVGYYIQVYNTASNSLINLVYLWNGGVPTALTIYQGESILVYYGSLTTIYLVNVKASSVNIYPGLVGSLKLYTFKETILNIPPGYMVLNETAPSASLNPGMVIAFQYLPSETLPITYVNSTITNCYSFEYNQLVNYALLLNYVPGQGYVYYGYGGGSEC</sequence>
<evidence type="ECO:0000313" key="3">
    <source>
        <dbReference type="Proteomes" id="UP000001137"/>
    </source>
</evidence>
<dbReference type="EMBL" id="CP000852">
    <property type="protein sequence ID" value="ABW02692.1"/>
    <property type="molecule type" value="Genomic_DNA"/>
</dbReference>
<feature type="transmembrane region" description="Helical" evidence="1">
    <location>
        <begin position="78"/>
        <end position="99"/>
    </location>
</feature>
<dbReference type="GeneID" id="5709150"/>
<dbReference type="HOGENOM" id="CLU_380216_0_0_2"/>
<name>A8MBF9_CALMQ</name>
<dbReference type="AlphaFoldDB" id="A8MBF9"/>
<dbReference type="STRING" id="397948.Cmaq_1875"/>
<accession>A8MBF9</accession>
<protein>
    <submittedName>
        <fullName evidence="2">Uncharacterized protein</fullName>
    </submittedName>
</protein>
<feature type="transmembrane region" description="Helical" evidence="1">
    <location>
        <begin position="45"/>
        <end position="66"/>
    </location>
</feature>
<evidence type="ECO:0000313" key="2">
    <source>
        <dbReference type="EMBL" id="ABW02692.1"/>
    </source>
</evidence>
<keyword evidence="1" id="KW-1133">Transmembrane helix</keyword>
<keyword evidence="1" id="KW-0472">Membrane</keyword>
<keyword evidence="1" id="KW-0812">Transmembrane</keyword>